<dbReference type="STRING" id="1578720.HAL011_06130"/>
<evidence type="ECO:0000313" key="3">
    <source>
        <dbReference type="EMBL" id="CRF44051.1"/>
    </source>
</evidence>
<reference evidence="5 6" key="2">
    <citation type="submission" date="2014-12" db="EMBL/GenBank/DDBJ databases">
        <authorList>
            <person name="Jaenicke S."/>
        </authorList>
    </citation>
    <scope>NUCLEOTIDE SEQUENCE [LARGE SCALE GENOMIC DNA]</scope>
</reference>
<proteinExistence type="predicted"/>
<dbReference type="EMBL" id="CDMN01000025">
    <property type="protein sequence ID" value="CRF44051.1"/>
    <property type="molecule type" value="Genomic_DNA"/>
</dbReference>
<evidence type="ECO:0000313" key="5">
    <source>
        <dbReference type="Proteomes" id="UP000041394"/>
    </source>
</evidence>
<dbReference type="EMBL" id="CDMH01000048">
    <property type="protein sequence ID" value="CRF42883.1"/>
    <property type="molecule type" value="Genomic_DNA"/>
</dbReference>
<accession>A0A0K2XBF7</accession>
<dbReference type="Proteomes" id="UP000038622">
    <property type="component" value="Unassembled WGS sequence"/>
</dbReference>
<reference evidence="4" key="3">
    <citation type="submission" date="2014-12" db="EMBL/GenBank/DDBJ databases">
        <authorList>
            <person name="Smet A."/>
        </authorList>
    </citation>
    <scope>NUCLEOTIDE SEQUENCE [LARGE SCALE GENOMIC DNA]</scope>
</reference>
<keyword evidence="4" id="KW-1185">Reference proteome</keyword>
<name>A0A0K2XBF7_9HELI</name>
<dbReference type="OrthoDB" id="5326869at2"/>
<evidence type="ECO:0000313" key="2">
    <source>
        <dbReference type="EMBL" id="CRF42883.1"/>
    </source>
</evidence>
<dbReference type="Proteomes" id="UP000045175">
    <property type="component" value="Unassembled WGS sequence"/>
</dbReference>
<dbReference type="Proteomes" id="UP000041394">
    <property type="component" value="Unassembled WGS sequence"/>
</dbReference>
<sequence length="118" mass="13330">MRAYKHSLEIVKNLPQMLKNATLHLVPTLGKSTYDTKYIEVMIQKAHCLKDNRAKIAWIQAVYNALTRSGEYGGCQDGETYLGDKICTMAPHCSALKDYHETGEWINFFFGRGLVGMA</sequence>
<dbReference type="RefSeq" id="WP_053941488.1">
    <property type="nucleotide sequence ID" value="NZ_CDMH01000048.1"/>
</dbReference>
<dbReference type="EMBL" id="CDML01000018">
    <property type="protein sequence ID" value="CRF40844.1"/>
    <property type="molecule type" value="Genomic_DNA"/>
</dbReference>
<evidence type="ECO:0000313" key="4">
    <source>
        <dbReference type="Proteomes" id="UP000038622"/>
    </source>
</evidence>
<organism evidence="2 6">
    <name type="scientific">Helicobacter ailurogastricus</name>
    <dbReference type="NCBI Taxonomy" id="1578720"/>
    <lineage>
        <taxon>Bacteria</taxon>
        <taxon>Pseudomonadati</taxon>
        <taxon>Campylobacterota</taxon>
        <taxon>Epsilonproteobacteria</taxon>
        <taxon>Campylobacterales</taxon>
        <taxon>Helicobacteraceae</taxon>
        <taxon>Helicobacter</taxon>
    </lineage>
</organism>
<evidence type="ECO:0000313" key="6">
    <source>
        <dbReference type="Proteomes" id="UP000045175"/>
    </source>
</evidence>
<evidence type="ECO:0000313" key="1">
    <source>
        <dbReference type="EMBL" id="CRF40844.1"/>
    </source>
</evidence>
<gene>
    <name evidence="1" type="ORF">HAL011_06130</name>
    <name evidence="2" type="ORF">HAL013_10940</name>
    <name evidence="3" type="ORF">HAL09_06200</name>
</gene>
<protein>
    <submittedName>
        <fullName evidence="2">Uncharacterized protein</fullName>
    </submittedName>
</protein>
<dbReference type="AlphaFoldDB" id="A0A0K2XBF7"/>
<reference evidence="2" key="1">
    <citation type="submission" date="2014-12" db="EMBL/GenBank/DDBJ databases">
        <title>Whole genome sequences of four Staphylococcus schleiferi canine isolates.</title>
        <authorList>
            <person name="Misic A.M."/>
            <person name="Cain C."/>
            <person name="Morris D.O."/>
            <person name="Rankin S."/>
            <person name="Beiting D."/>
        </authorList>
    </citation>
    <scope>NUCLEOTIDE SEQUENCE</scope>
    <source>
        <strain evidence="1">ASB11</strain>
        <strain evidence="2">ASB13</strain>
        <strain evidence="3">ASB9</strain>
    </source>
</reference>